<dbReference type="GO" id="GO:0055085">
    <property type="term" value="P:transmembrane transport"/>
    <property type="evidence" value="ECO:0007669"/>
    <property type="project" value="InterPro"/>
</dbReference>
<feature type="transmembrane region" description="Helical" evidence="7">
    <location>
        <begin position="230"/>
        <end position="254"/>
    </location>
</feature>
<feature type="transmembrane region" description="Helical" evidence="7">
    <location>
        <begin position="260"/>
        <end position="280"/>
    </location>
</feature>
<evidence type="ECO:0000256" key="1">
    <source>
        <dbReference type="ARBA" id="ARBA00004651"/>
    </source>
</evidence>
<feature type="transmembrane region" description="Helical" evidence="7">
    <location>
        <begin position="106"/>
        <end position="126"/>
    </location>
</feature>
<keyword evidence="6 7" id="KW-0472">Membrane</keyword>
<dbReference type="SUPFAM" id="SSF161098">
    <property type="entry name" value="MetI-like"/>
    <property type="match status" value="1"/>
</dbReference>
<accession>A0A9J6P372</accession>
<dbReference type="Proteomes" id="UP001056429">
    <property type="component" value="Unassembled WGS sequence"/>
</dbReference>
<comment type="similarity">
    <text evidence="7">Belongs to the binding-protein-dependent transport system permease family.</text>
</comment>
<keyword evidence="5 7" id="KW-1133">Transmembrane helix</keyword>
<dbReference type="Pfam" id="PF00528">
    <property type="entry name" value="BPD_transp_1"/>
    <property type="match status" value="1"/>
</dbReference>
<evidence type="ECO:0000256" key="7">
    <source>
        <dbReference type="RuleBase" id="RU363032"/>
    </source>
</evidence>
<feature type="transmembrane region" description="Helical" evidence="7">
    <location>
        <begin position="12"/>
        <end position="35"/>
    </location>
</feature>
<dbReference type="CDD" id="cd06261">
    <property type="entry name" value="TM_PBP2"/>
    <property type="match status" value="1"/>
</dbReference>
<reference evidence="9" key="2">
    <citation type="submission" date="2021-04" db="EMBL/GenBank/DDBJ databases">
        <authorList>
            <person name="Dong X."/>
        </authorList>
    </citation>
    <scope>NUCLEOTIDE SEQUENCE</scope>
    <source>
        <strain evidence="9">ZWT</strain>
    </source>
</reference>
<evidence type="ECO:0000256" key="3">
    <source>
        <dbReference type="ARBA" id="ARBA00022475"/>
    </source>
</evidence>
<dbReference type="InterPro" id="IPR000515">
    <property type="entry name" value="MetI-like"/>
</dbReference>
<comment type="subcellular location">
    <subcellularLocation>
        <location evidence="1 7">Cell membrane</location>
        <topology evidence="1 7">Multi-pass membrane protein</topology>
    </subcellularLocation>
</comment>
<dbReference type="PANTHER" id="PTHR30193:SF37">
    <property type="entry name" value="INNER MEMBRANE ABC TRANSPORTER PERMEASE PROTEIN YCJO"/>
    <property type="match status" value="1"/>
</dbReference>
<feature type="transmembrane region" description="Helical" evidence="7">
    <location>
        <begin position="71"/>
        <end position="94"/>
    </location>
</feature>
<dbReference type="GO" id="GO:0005886">
    <property type="term" value="C:plasma membrane"/>
    <property type="evidence" value="ECO:0007669"/>
    <property type="project" value="UniProtKB-SubCell"/>
</dbReference>
<keyword evidence="10" id="KW-1185">Reference proteome</keyword>
<feature type="transmembrane region" description="Helical" evidence="7">
    <location>
        <begin position="156"/>
        <end position="177"/>
    </location>
</feature>
<dbReference type="PANTHER" id="PTHR30193">
    <property type="entry name" value="ABC TRANSPORTER PERMEASE PROTEIN"/>
    <property type="match status" value="1"/>
</dbReference>
<evidence type="ECO:0000256" key="2">
    <source>
        <dbReference type="ARBA" id="ARBA00022448"/>
    </source>
</evidence>
<feature type="transmembrane region" description="Helical" evidence="7">
    <location>
        <begin position="201"/>
        <end position="223"/>
    </location>
</feature>
<protein>
    <submittedName>
        <fullName evidence="9">Sugar ABC transporter permease</fullName>
    </submittedName>
</protein>
<gene>
    <name evidence="9" type="ORF">KDK92_13945</name>
</gene>
<evidence type="ECO:0000313" key="10">
    <source>
        <dbReference type="Proteomes" id="UP001056429"/>
    </source>
</evidence>
<comment type="caution">
    <text evidence="9">The sequence shown here is derived from an EMBL/GenBank/DDBJ whole genome shotgun (WGS) entry which is preliminary data.</text>
</comment>
<dbReference type="PROSITE" id="PS50928">
    <property type="entry name" value="ABC_TM1"/>
    <property type="match status" value="1"/>
</dbReference>
<dbReference type="InterPro" id="IPR051393">
    <property type="entry name" value="ABC_transporter_permease"/>
</dbReference>
<dbReference type="InterPro" id="IPR035906">
    <property type="entry name" value="MetI-like_sf"/>
</dbReference>
<dbReference type="Gene3D" id="1.10.3720.10">
    <property type="entry name" value="MetI-like"/>
    <property type="match status" value="1"/>
</dbReference>
<dbReference type="RefSeq" id="WP_250859943.1">
    <property type="nucleotide sequence ID" value="NZ_JAGSOJ010000003.1"/>
</dbReference>
<dbReference type="EMBL" id="JAGSOJ010000003">
    <property type="protein sequence ID" value="MCM1990828.1"/>
    <property type="molecule type" value="Genomic_DNA"/>
</dbReference>
<keyword evidence="2 7" id="KW-0813">Transport</keyword>
<evidence type="ECO:0000256" key="6">
    <source>
        <dbReference type="ARBA" id="ARBA00023136"/>
    </source>
</evidence>
<evidence type="ECO:0000256" key="4">
    <source>
        <dbReference type="ARBA" id="ARBA00022692"/>
    </source>
</evidence>
<organism evidence="9 10">
    <name type="scientific">Oceanirhabdus seepicola</name>
    <dbReference type="NCBI Taxonomy" id="2828781"/>
    <lineage>
        <taxon>Bacteria</taxon>
        <taxon>Bacillati</taxon>
        <taxon>Bacillota</taxon>
        <taxon>Clostridia</taxon>
        <taxon>Eubacteriales</taxon>
        <taxon>Clostridiaceae</taxon>
        <taxon>Oceanirhabdus</taxon>
    </lineage>
</organism>
<name>A0A9J6P372_9CLOT</name>
<evidence type="ECO:0000256" key="5">
    <source>
        <dbReference type="ARBA" id="ARBA00022989"/>
    </source>
</evidence>
<evidence type="ECO:0000259" key="8">
    <source>
        <dbReference type="PROSITE" id="PS50928"/>
    </source>
</evidence>
<proteinExistence type="inferred from homology"/>
<sequence>MKKSLKKASAYGYVLPLFILLTSFYVIPIIMSLFFSFTKYNIMTPAKYIGLKNYMNLFKDKMFIVSLKNTFIFTICVVPVQSILSLILAVCLTGRGKSKLAEFVKGVMFIPVISSMILIGIVWRIILNGQESPLNVIFTFLGFDVPNWIGDPKLALITMMIIAIWKNVGYFMVIYIAGIMDIPKSYYEAAKVDGASKWNEFWNITVPLLKPTTIMVVFLGFIWSFQIFDLVYTLTGGGPGMSTMTVVLHIYNLAFKQFNAGYAMAAANVLFFIIAFFSILQKKFLKRDESIY</sequence>
<keyword evidence="4 7" id="KW-0812">Transmembrane</keyword>
<dbReference type="AlphaFoldDB" id="A0A9J6P372"/>
<feature type="domain" description="ABC transmembrane type-1" evidence="8">
    <location>
        <begin position="67"/>
        <end position="281"/>
    </location>
</feature>
<evidence type="ECO:0000313" key="9">
    <source>
        <dbReference type="EMBL" id="MCM1990828.1"/>
    </source>
</evidence>
<reference evidence="9" key="1">
    <citation type="journal article" date="2021" name="mSystems">
        <title>Bacteria and Archaea Synergistically Convert Glycine Betaine to Biogenic Methane in the Formosa Cold Seep of the South China Sea.</title>
        <authorList>
            <person name="Li L."/>
            <person name="Zhang W."/>
            <person name="Zhang S."/>
            <person name="Song L."/>
            <person name="Sun Q."/>
            <person name="Zhang H."/>
            <person name="Xiang H."/>
            <person name="Dong X."/>
        </authorList>
    </citation>
    <scope>NUCLEOTIDE SEQUENCE</scope>
    <source>
        <strain evidence="9">ZWT</strain>
    </source>
</reference>
<keyword evidence="3" id="KW-1003">Cell membrane</keyword>